<proteinExistence type="predicted"/>
<dbReference type="EMBL" id="BARV01015334">
    <property type="protein sequence ID" value="GAI29583.1"/>
    <property type="molecule type" value="Genomic_DNA"/>
</dbReference>
<dbReference type="AlphaFoldDB" id="X1ME85"/>
<gene>
    <name evidence="1" type="ORF">S06H3_26522</name>
</gene>
<comment type="caution">
    <text evidence="1">The sequence shown here is derived from an EMBL/GenBank/DDBJ whole genome shotgun (WGS) entry which is preliminary data.</text>
</comment>
<sequence>DGIIAEAVVEWHRKITVDPERAAELKNVLGKKGFSFVF</sequence>
<evidence type="ECO:0000313" key="1">
    <source>
        <dbReference type="EMBL" id="GAI29583.1"/>
    </source>
</evidence>
<feature type="non-terminal residue" evidence="1">
    <location>
        <position position="1"/>
    </location>
</feature>
<reference evidence="1" key="1">
    <citation type="journal article" date="2014" name="Front. Microbiol.">
        <title>High frequency of phylogenetically diverse reductive dehalogenase-homologous genes in deep subseafloor sedimentary metagenomes.</title>
        <authorList>
            <person name="Kawai M."/>
            <person name="Futagami T."/>
            <person name="Toyoda A."/>
            <person name="Takaki Y."/>
            <person name="Nishi S."/>
            <person name="Hori S."/>
            <person name="Arai W."/>
            <person name="Tsubouchi T."/>
            <person name="Morono Y."/>
            <person name="Uchiyama I."/>
            <person name="Ito T."/>
            <person name="Fujiyama A."/>
            <person name="Inagaki F."/>
            <person name="Takami H."/>
        </authorList>
    </citation>
    <scope>NUCLEOTIDE SEQUENCE</scope>
    <source>
        <strain evidence="1">Expedition CK06-06</strain>
    </source>
</reference>
<accession>X1ME85</accession>
<name>X1ME85_9ZZZZ</name>
<protein>
    <submittedName>
        <fullName evidence="1">Uncharacterized protein</fullName>
    </submittedName>
</protein>
<organism evidence="1">
    <name type="scientific">marine sediment metagenome</name>
    <dbReference type="NCBI Taxonomy" id="412755"/>
    <lineage>
        <taxon>unclassified sequences</taxon>
        <taxon>metagenomes</taxon>
        <taxon>ecological metagenomes</taxon>
    </lineage>
</organism>